<evidence type="ECO:0000313" key="4">
    <source>
        <dbReference type="EMBL" id="CEP20323.1"/>
    </source>
</evidence>
<keyword evidence="2 5" id="KW-0378">Hydrolase</keyword>
<accession>A0A1E4S0L5</accession>
<reference evidence="6" key="2">
    <citation type="journal article" date="2015" name="J. Biotechnol.">
        <title>The structure of the Cyberlindnera jadinii genome and its relation to Candida utilis analyzed by the occurrence of single nucleotide polymorphisms.</title>
        <authorList>
            <person name="Rupp O."/>
            <person name="Brinkrolf K."/>
            <person name="Buerth C."/>
            <person name="Kunigo M."/>
            <person name="Schneider J."/>
            <person name="Jaenicke S."/>
            <person name="Goesmann A."/>
            <person name="Puehler A."/>
            <person name="Jaeger K.-E."/>
            <person name="Ernst J.F."/>
        </authorList>
    </citation>
    <scope>NUCLEOTIDE SEQUENCE [LARGE SCALE GENOMIC DNA]</scope>
    <source>
        <strain evidence="6">ATCC 18201 / CBS 1600 / BCRC 20928 / JCM 3617 / NBRC 0987 / NRRL Y-1542</strain>
    </source>
</reference>
<accession>A0A0H5BY12</accession>
<evidence type="ECO:0000256" key="2">
    <source>
        <dbReference type="ARBA" id="ARBA00022801"/>
    </source>
</evidence>
<sequence length="188" mass="20715">MAPTKAYIIIDLQNDYFPGGKFELKNIEQASSNAAKFLQFARTKPEEFFVIHVRHVFAPSEPAPFFEEGTEGSQIHDVVKPLAGETVITKHQPNSFIGTPLQELLTTNGIKELYVSGAMTNICVQGTVRAASELGYKVELLTDAVTTKDWEYDGKTVTYDQVNTAIFATLAFGYADLVTTSEALSKLQ</sequence>
<dbReference type="STRING" id="983966.A0A0H5BY12"/>
<dbReference type="EMBL" id="KV453932">
    <property type="protein sequence ID" value="ODV73026.1"/>
    <property type="molecule type" value="Genomic_DNA"/>
</dbReference>
<dbReference type="EMBL" id="CDQK01000001">
    <property type="protein sequence ID" value="CEP20323.1"/>
    <property type="molecule type" value="Genomic_DNA"/>
</dbReference>
<proteinExistence type="inferred from homology"/>
<dbReference type="OrthoDB" id="245563at2759"/>
<dbReference type="InterPro" id="IPR050272">
    <property type="entry name" value="Isochorismatase-like_hydrls"/>
</dbReference>
<comment type="similarity">
    <text evidence="1">Belongs to the isochorismatase family.</text>
</comment>
<dbReference type="Proteomes" id="UP000038830">
    <property type="component" value="Unassembled WGS sequence"/>
</dbReference>
<gene>
    <name evidence="4" type="ORF">BN1211_0151</name>
    <name evidence="5" type="ORF">CYBJADRAFT_168096</name>
</gene>
<dbReference type="PANTHER" id="PTHR43540">
    <property type="entry name" value="PEROXYUREIDOACRYLATE/UREIDOACRYLATE AMIDOHYDROLASE-RELATED"/>
    <property type="match status" value="1"/>
</dbReference>
<organism evidence="4 6">
    <name type="scientific">Cyberlindnera jadinii (strain ATCC 18201 / CBS 1600 / BCRC 20928 / JCM 3617 / NBRC 0987 / NRRL Y-1542)</name>
    <name type="common">Torula yeast</name>
    <name type="synonym">Candida utilis</name>
    <dbReference type="NCBI Taxonomy" id="983966"/>
    <lineage>
        <taxon>Eukaryota</taxon>
        <taxon>Fungi</taxon>
        <taxon>Dikarya</taxon>
        <taxon>Ascomycota</taxon>
        <taxon>Saccharomycotina</taxon>
        <taxon>Saccharomycetes</taxon>
        <taxon>Phaffomycetales</taxon>
        <taxon>Phaffomycetaceae</taxon>
        <taxon>Cyberlindnera</taxon>
    </lineage>
</organism>
<dbReference type="InterPro" id="IPR000868">
    <property type="entry name" value="Isochorismatase-like_dom"/>
</dbReference>
<evidence type="ECO:0000256" key="1">
    <source>
        <dbReference type="ARBA" id="ARBA00006336"/>
    </source>
</evidence>
<keyword evidence="7" id="KW-1185">Reference proteome</keyword>
<reference evidence="4" key="1">
    <citation type="submission" date="2014-12" db="EMBL/GenBank/DDBJ databases">
        <authorList>
            <person name="Jaenicke S."/>
        </authorList>
    </citation>
    <scope>NUCLEOTIDE SEQUENCE [LARGE SCALE GENOMIC DNA]</scope>
    <source>
        <strain evidence="4">CBS1600</strain>
    </source>
</reference>
<dbReference type="GO" id="GO:0016787">
    <property type="term" value="F:hydrolase activity"/>
    <property type="evidence" value="ECO:0007669"/>
    <property type="project" value="UniProtKB-KW"/>
</dbReference>
<dbReference type="SUPFAM" id="SSF52499">
    <property type="entry name" value="Isochorismatase-like hydrolases"/>
    <property type="match status" value="1"/>
</dbReference>
<dbReference type="Pfam" id="PF00857">
    <property type="entry name" value="Isochorismatase"/>
    <property type="match status" value="1"/>
</dbReference>
<protein>
    <submittedName>
        <fullName evidence="5">Isochorismatase hydrolase</fullName>
    </submittedName>
</protein>
<dbReference type="PANTHER" id="PTHR43540:SF1">
    <property type="entry name" value="ISOCHORISMATASE HYDROLASE"/>
    <property type="match status" value="1"/>
</dbReference>
<dbReference type="CDD" id="cd01014">
    <property type="entry name" value="nicotinamidase_related"/>
    <property type="match status" value="1"/>
</dbReference>
<dbReference type="OMA" id="RDHYVEK"/>
<feature type="domain" description="Isochorismatase-like" evidence="3">
    <location>
        <begin position="6"/>
        <end position="151"/>
    </location>
</feature>
<evidence type="ECO:0000313" key="5">
    <source>
        <dbReference type="EMBL" id="ODV73026.1"/>
    </source>
</evidence>
<evidence type="ECO:0000259" key="3">
    <source>
        <dbReference type="Pfam" id="PF00857"/>
    </source>
</evidence>
<dbReference type="InterPro" id="IPR036380">
    <property type="entry name" value="Isochorismatase-like_sf"/>
</dbReference>
<dbReference type="RefSeq" id="XP_020070065.1">
    <property type="nucleotide sequence ID" value="XM_020215206.1"/>
</dbReference>
<evidence type="ECO:0000313" key="6">
    <source>
        <dbReference type="Proteomes" id="UP000038830"/>
    </source>
</evidence>
<dbReference type="Proteomes" id="UP000094389">
    <property type="component" value="Unassembled WGS sequence"/>
</dbReference>
<evidence type="ECO:0000313" key="7">
    <source>
        <dbReference type="Proteomes" id="UP000094389"/>
    </source>
</evidence>
<dbReference type="GeneID" id="30989602"/>
<reference evidence="5 7" key="3">
    <citation type="journal article" date="2016" name="Proc. Natl. Acad. Sci. U.S.A.">
        <title>Comparative genomics of biotechnologically important yeasts.</title>
        <authorList>
            <person name="Riley R."/>
            <person name="Haridas S."/>
            <person name="Wolfe K.H."/>
            <person name="Lopes M.R."/>
            <person name="Hittinger C.T."/>
            <person name="Goeker M."/>
            <person name="Salamov A.A."/>
            <person name="Wisecaver J.H."/>
            <person name="Long T.M."/>
            <person name="Calvey C.H."/>
            <person name="Aerts A.L."/>
            <person name="Barry K.W."/>
            <person name="Choi C."/>
            <person name="Clum A."/>
            <person name="Coughlan A.Y."/>
            <person name="Deshpande S."/>
            <person name="Douglass A.P."/>
            <person name="Hanson S.J."/>
            <person name="Klenk H.-P."/>
            <person name="LaButti K.M."/>
            <person name="Lapidus A."/>
            <person name="Lindquist E.A."/>
            <person name="Lipzen A.M."/>
            <person name="Meier-Kolthoff J.P."/>
            <person name="Ohm R.A."/>
            <person name="Otillar R.P."/>
            <person name="Pangilinan J.L."/>
            <person name="Peng Y."/>
            <person name="Rokas A."/>
            <person name="Rosa C.A."/>
            <person name="Scheuner C."/>
            <person name="Sibirny A.A."/>
            <person name="Slot J.C."/>
            <person name="Stielow J.B."/>
            <person name="Sun H."/>
            <person name="Kurtzman C.P."/>
            <person name="Blackwell M."/>
            <person name="Grigoriev I.V."/>
            <person name="Jeffries T.W."/>
        </authorList>
    </citation>
    <scope>NUCLEOTIDE SEQUENCE [LARGE SCALE GENOMIC DNA]</scope>
    <source>
        <strain evidence="7">ATCC 18201 / CBS 1600 / BCRC 20928 / JCM 3617 / NBRC 0987 / NRRL Y-1542</strain>
        <strain evidence="5">NRRL Y-1542</strain>
    </source>
</reference>
<dbReference type="Gene3D" id="3.40.50.850">
    <property type="entry name" value="Isochorismatase-like"/>
    <property type="match status" value="1"/>
</dbReference>
<name>A0A0H5BY12_CYBJN</name>
<dbReference type="AlphaFoldDB" id="A0A0H5BY12"/>